<proteinExistence type="predicted"/>
<evidence type="ECO:0000313" key="4">
    <source>
        <dbReference type="Proteomes" id="UP000828924"/>
    </source>
</evidence>
<reference evidence="3 4" key="1">
    <citation type="submission" date="2021-03" db="EMBL/GenBank/DDBJ databases">
        <title>Complete genome of Streptomyces formicae strain 1H-GS9 (DSM 100524).</title>
        <authorList>
            <person name="Atanasov K.E."/>
            <person name="Altabella T."/>
            <person name="Ferrer A."/>
        </authorList>
    </citation>
    <scope>NUCLEOTIDE SEQUENCE [LARGE SCALE GENOMIC DNA]</scope>
    <source>
        <strain evidence="3 4">1H-GS9</strain>
    </source>
</reference>
<evidence type="ECO:0000256" key="2">
    <source>
        <dbReference type="SAM" id="SignalP"/>
    </source>
</evidence>
<keyword evidence="4" id="KW-1185">Reference proteome</keyword>
<sequence length="243" mass="25568">MSACAAALVAAVLVTAGGSGAYAGDDIESLSARQISERAKDALRGATSVHFVTKGSLNPAGTTSELDLRLDRDGNCAGTVSTGTKGSVEIVKRGTTVWMKPDETFWKSQVPGSGERAAELFKDRYLRGSTDDPMLSSMAEVCDLDRLVKSVTDSPDLRLPLTKGEKTEVDGVEVIPVIAKQSGKTVTMYVAAEGTPYPVRLNAVQAGEGEASIALSDYGEPVPSATPPADRSIDISTLMERRD</sequence>
<feature type="chain" id="PRO_5047193512" description="Lipoprotein" evidence="2">
    <location>
        <begin position="24"/>
        <end position="243"/>
    </location>
</feature>
<evidence type="ECO:0008006" key="5">
    <source>
        <dbReference type="Google" id="ProtNLM"/>
    </source>
</evidence>
<protein>
    <recommendedName>
        <fullName evidence="5">Lipoprotein</fullName>
    </recommendedName>
</protein>
<keyword evidence="2" id="KW-0732">Signal</keyword>
<gene>
    <name evidence="3" type="ORF">J4032_19075</name>
</gene>
<name>A0ABY3WVA1_9ACTN</name>
<evidence type="ECO:0000256" key="1">
    <source>
        <dbReference type="SAM" id="MobiDB-lite"/>
    </source>
</evidence>
<organism evidence="3 4">
    <name type="scientific">Streptomyces formicae</name>
    <dbReference type="NCBI Taxonomy" id="1616117"/>
    <lineage>
        <taxon>Bacteria</taxon>
        <taxon>Bacillati</taxon>
        <taxon>Actinomycetota</taxon>
        <taxon>Actinomycetes</taxon>
        <taxon>Kitasatosporales</taxon>
        <taxon>Streptomycetaceae</taxon>
        <taxon>Streptomyces</taxon>
    </lineage>
</organism>
<evidence type="ECO:0000313" key="3">
    <source>
        <dbReference type="EMBL" id="UNM16592.1"/>
    </source>
</evidence>
<feature type="signal peptide" evidence="2">
    <location>
        <begin position="1"/>
        <end position="23"/>
    </location>
</feature>
<accession>A0ABY3WVA1</accession>
<dbReference type="EMBL" id="CP071872">
    <property type="protein sequence ID" value="UNM16592.1"/>
    <property type="molecule type" value="Genomic_DNA"/>
</dbReference>
<dbReference type="Gene3D" id="2.50.20.20">
    <property type="match status" value="1"/>
</dbReference>
<feature type="region of interest" description="Disordered" evidence="1">
    <location>
        <begin position="218"/>
        <end position="243"/>
    </location>
</feature>
<dbReference type="Proteomes" id="UP000828924">
    <property type="component" value="Chromosome"/>
</dbReference>